<dbReference type="GO" id="GO:0009522">
    <property type="term" value="C:photosystem I"/>
    <property type="evidence" value="ECO:0007669"/>
    <property type="project" value="UniProtKB-KW"/>
</dbReference>
<evidence type="ECO:0000256" key="1">
    <source>
        <dbReference type="ARBA" id="ARBA00004141"/>
    </source>
</evidence>
<protein>
    <recommendedName>
        <fullName evidence="12">PSI-K</fullName>
    </recommendedName>
</protein>
<comment type="subcellular location">
    <subcellularLocation>
        <location evidence="1">Membrane</location>
        <topology evidence="1">Multi-pass membrane protein</topology>
    </subcellularLocation>
    <subcellularLocation>
        <location evidence="2">Plastid</location>
        <location evidence="2">Chloroplast</location>
    </subcellularLocation>
</comment>
<keyword evidence="7" id="KW-0812">Transmembrane</keyword>
<accession>A0A8T2Q2E8</accession>
<evidence type="ECO:0000256" key="2">
    <source>
        <dbReference type="ARBA" id="ARBA00004229"/>
    </source>
</evidence>
<reference evidence="10" key="1">
    <citation type="submission" date="2021-08" db="EMBL/GenBank/DDBJ databases">
        <title>WGS assembly of Ceratopteris richardii.</title>
        <authorList>
            <person name="Marchant D.B."/>
            <person name="Chen G."/>
            <person name="Jenkins J."/>
            <person name="Shu S."/>
            <person name="Leebens-Mack J."/>
            <person name="Grimwood J."/>
            <person name="Schmutz J."/>
            <person name="Soltis P."/>
            <person name="Soltis D."/>
            <person name="Chen Z.-H."/>
        </authorList>
    </citation>
    <scope>NUCLEOTIDE SEQUENCE</scope>
    <source>
        <strain evidence="10">Whitten #5841</strain>
        <tissue evidence="10">Leaf</tissue>
    </source>
</reference>
<dbReference type="GO" id="GO:0009507">
    <property type="term" value="C:chloroplast"/>
    <property type="evidence" value="ECO:0007669"/>
    <property type="project" value="UniProtKB-SubCell"/>
</dbReference>
<gene>
    <name evidence="10" type="ORF">KP509_38G010600</name>
</gene>
<dbReference type="AlphaFoldDB" id="A0A8T2Q2E8"/>
<sequence length="134" mass="13395">MATVTASTALSSTFVASPSKISKSTCLSCSPLPSVPALSKQGKGALGARCDYIGSSTNLIMVASTTAMLFAGRFGLAPSANRKATAGLKLEDRPSGLQTGDPAGFTGTDTLACGVMGHILGIGIVLGLRYLGAI</sequence>
<organism evidence="10 11">
    <name type="scientific">Ceratopteris richardii</name>
    <name type="common">Triangle waterfern</name>
    <dbReference type="NCBI Taxonomy" id="49495"/>
    <lineage>
        <taxon>Eukaryota</taxon>
        <taxon>Viridiplantae</taxon>
        <taxon>Streptophyta</taxon>
        <taxon>Embryophyta</taxon>
        <taxon>Tracheophyta</taxon>
        <taxon>Polypodiopsida</taxon>
        <taxon>Polypodiidae</taxon>
        <taxon>Polypodiales</taxon>
        <taxon>Pteridineae</taxon>
        <taxon>Pteridaceae</taxon>
        <taxon>Parkerioideae</taxon>
        <taxon>Ceratopteris</taxon>
    </lineage>
</organism>
<dbReference type="Proteomes" id="UP000825935">
    <property type="component" value="Chromosome 38"/>
</dbReference>
<dbReference type="InterPro" id="IPR000549">
    <property type="entry name" value="PSI_PsaG/PsaK"/>
</dbReference>
<evidence type="ECO:0000256" key="6">
    <source>
        <dbReference type="ARBA" id="ARBA00022640"/>
    </source>
</evidence>
<evidence type="ECO:0000313" key="10">
    <source>
        <dbReference type="EMBL" id="KAH7277830.1"/>
    </source>
</evidence>
<evidence type="ECO:0000256" key="9">
    <source>
        <dbReference type="ARBA" id="ARBA00023136"/>
    </source>
</evidence>
<dbReference type="InterPro" id="IPR017493">
    <property type="entry name" value="PSI_PsaK_pln"/>
</dbReference>
<evidence type="ECO:0000256" key="3">
    <source>
        <dbReference type="ARBA" id="ARBA00006458"/>
    </source>
</evidence>
<keyword evidence="9" id="KW-0472">Membrane</keyword>
<dbReference type="Gene3D" id="1.10.286.40">
    <property type="entry name" value="Chlorophyll a-b binding protein like"/>
    <property type="match status" value="1"/>
</dbReference>
<dbReference type="OMA" id="ARCNFIG"/>
<dbReference type="OrthoDB" id="1904255at2759"/>
<evidence type="ECO:0000256" key="4">
    <source>
        <dbReference type="ARBA" id="ARBA00022528"/>
    </source>
</evidence>
<comment type="similarity">
    <text evidence="3">Belongs to the PsaG/PsaK family.</text>
</comment>
<dbReference type="InterPro" id="IPR023618">
    <property type="entry name" value="PSI_PsaG/PsaK_dom"/>
</dbReference>
<evidence type="ECO:0000256" key="8">
    <source>
        <dbReference type="ARBA" id="ARBA00022836"/>
    </source>
</evidence>
<dbReference type="Pfam" id="PF01241">
    <property type="entry name" value="PSI_PSAK"/>
    <property type="match status" value="1"/>
</dbReference>
<keyword evidence="6" id="KW-0934">Plastid</keyword>
<evidence type="ECO:0000313" key="11">
    <source>
        <dbReference type="Proteomes" id="UP000825935"/>
    </source>
</evidence>
<dbReference type="InterPro" id="IPR016370">
    <property type="entry name" value="PSI_PsaG/PsaK_pln"/>
</dbReference>
<dbReference type="PANTHER" id="PTHR34195">
    <property type="entry name" value="PHOTOSYSTEM I REACTION CENTER SUBUNIT V, CHLOROPLASTIC-RELATED"/>
    <property type="match status" value="1"/>
</dbReference>
<proteinExistence type="inferred from homology"/>
<evidence type="ECO:0008006" key="12">
    <source>
        <dbReference type="Google" id="ProtNLM"/>
    </source>
</evidence>
<evidence type="ECO:0000256" key="7">
    <source>
        <dbReference type="ARBA" id="ARBA00022692"/>
    </source>
</evidence>
<name>A0A8T2Q2E8_CERRI</name>
<evidence type="ECO:0000256" key="5">
    <source>
        <dbReference type="ARBA" id="ARBA00022531"/>
    </source>
</evidence>
<dbReference type="NCBIfam" id="TIGR03050">
    <property type="entry name" value="PS_I_psaK_plant"/>
    <property type="match status" value="1"/>
</dbReference>
<comment type="caution">
    <text evidence="10">The sequence shown here is derived from an EMBL/GenBank/DDBJ whole genome shotgun (WGS) entry which is preliminary data.</text>
</comment>
<keyword evidence="4" id="KW-0150">Chloroplast</keyword>
<dbReference type="PANTHER" id="PTHR34195:SF2">
    <property type="entry name" value="PHOTOSYSTEM I REACTION CENTER SUBUNIT PSAK, CHLOROPLASTIC"/>
    <property type="match status" value="1"/>
</dbReference>
<keyword evidence="11" id="KW-1185">Reference proteome</keyword>
<keyword evidence="5" id="KW-0602">Photosynthesis</keyword>
<keyword evidence="8" id="KW-0603">Photosystem I</keyword>
<dbReference type="GO" id="GO:0015979">
    <property type="term" value="P:photosynthesis"/>
    <property type="evidence" value="ECO:0007669"/>
    <property type="project" value="UniProtKB-KW"/>
</dbReference>
<dbReference type="EMBL" id="CM035443">
    <property type="protein sequence ID" value="KAH7277830.1"/>
    <property type="molecule type" value="Genomic_DNA"/>
</dbReference>